<evidence type="ECO:0000313" key="8">
    <source>
        <dbReference type="Proteomes" id="UP000014184"/>
    </source>
</evidence>
<dbReference type="Pfam" id="PF08031">
    <property type="entry name" value="BBE"/>
    <property type="match status" value="1"/>
</dbReference>
<evidence type="ECO:0000256" key="4">
    <source>
        <dbReference type="ARBA" id="ARBA00022827"/>
    </source>
</evidence>
<dbReference type="EMBL" id="AOSG01000001">
    <property type="protein sequence ID" value="EOR72916.1"/>
    <property type="molecule type" value="Genomic_DNA"/>
</dbReference>
<evidence type="ECO:0000256" key="3">
    <source>
        <dbReference type="ARBA" id="ARBA00022630"/>
    </source>
</evidence>
<organism evidence="7 8">
    <name type="scientific">Thermobifida fusca TM51</name>
    <dbReference type="NCBI Taxonomy" id="1169414"/>
    <lineage>
        <taxon>Bacteria</taxon>
        <taxon>Bacillati</taxon>
        <taxon>Actinomycetota</taxon>
        <taxon>Actinomycetes</taxon>
        <taxon>Streptosporangiales</taxon>
        <taxon>Nocardiopsidaceae</taxon>
        <taxon>Thermobifida</taxon>
    </lineage>
</organism>
<evidence type="ECO:0000313" key="7">
    <source>
        <dbReference type="EMBL" id="EOR72916.1"/>
    </source>
</evidence>
<name>A0A9P2WSG6_THEFU</name>
<dbReference type="InterPro" id="IPR036318">
    <property type="entry name" value="FAD-bd_PCMH-like_sf"/>
</dbReference>
<evidence type="ECO:0000256" key="2">
    <source>
        <dbReference type="ARBA" id="ARBA00005466"/>
    </source>
</evidence>
<dbReference type="RefSeq" id="WP_016187982.1">
    <property type="nucleotide sequence ID" value="NZ_AOSG01000001.1"/>
</dbReference>
<keyword evidence="5" id="KW-0560">Oxidoreductase</keyword>
<accession>A0A9P2WSG6</accession>
<dbReference type="Gene3D" id="3.30.43.10">
    <property type="entry name" value="Uridine Diphospho-n-acetylenolpyruvylglucosamine Reductase, domain 2"/>
    <property type="match status" value="1"/>
</dbReference>
<dbReference type="Gene3D" id="3.40.462.20">
    <property type="match status" value="1"/>
</dbReference>
<dbReference type="InterPro" id="IPR006093">
    <property type="entry name" value="Oxy_OxRdtase_FAD_BS"/>
</dbReference>
<feature type="domain" description="FAD-binding PCMH-type" evidence="6">
    <location>
        <begin position="43"/>
        <end position="214"/>
    </location>
</feature>
<dbReference type="PANTHER" id="PTHR42973:SF39">
    <property type="entry name" value="FAD-BINDING PCMH-TYPE DOMAIN-CONTAINING PROTEIN"/>
    <property type="match status" value="1"/>
</dbReference>
<reference evidence="7 8" key="1">
    <citation type="journal article" date="2013" name="Genome Announc.">
        <title>Draft Genome Sequence of the Lignocellulose Decomposer Thermobifida fusca Strain TM51.</title>
        <authorList>
            <person name="Toth A."/>
            <person name="Barna T."/>
            <person name="Nagy I."/>
            <person name="Horvath B."/>
            <person name="Nagy I."/>
            <person name="Tancsics A."/>
            <person name="Kriszt B."/>
            <person name="Baka E."/>
            <person name="Fekete C."/>
            <person name="Kukolya J."/>
        </authorList>
    </citation>
    <scope>NUCLEOTIDE SEQUENCE [LARGE SCALE GENOMIC DNA]</scope>
    <source>
        <strain evidence="7 8">TM51</strain>
    </source>
</reference>
<keyword evidence="4" id="KW-0274">FAD</keyword>
<dbReference type="Gene3D" id="3.30.465.10">
    <property type="match status" value="1"/>
</dbReference>
<evidence type="ECO:0000259" key="6">
    <source>
        <dbReference type="PROSITE" id="PS51387"/>
    </source>
</evidence>
<dbReference type="PROSITE" id="PS51387">
    <property type="entry name" value="FAD_PCMH"/>
    <property type="match status" value="1"/>
</dbReference>
<keyword evidence="8" id="KW-1185">Reference proteome</keyword>
<comment type="cofactor">
    <cofactor evidence="1">
        <name>FAD</name>
        <dbReference type="ChEBI" id="CHEBI:57692"/>
    </cofactor>
</comment>
<dbReference type="InterPro" id="IPR006094">
    <property type="entry name" value="Oxid_FAD_bind_N"/>
</dbReference>
<dbReference type="PROSITE" id="PS00862">
    <property type="entry name" value="OX2_COVAL_FAD"/>
    <property type="match status" value="1"/>
</dbReference>
<dbReference type="InterPro" id="IPR050416">
    <property type="entry name" value="FAD-linked_Oxidoreductase"/>
</dbReference>
<dbReference type="InterPro" id="IPR012951">
    <property type="entry name" value="BBE"/>
</dbReference>
<dbReference type="GO" id="GO:0016491">
    <property type="term" value="F:oxidoreductase activity"/>
    <property type="evidence" value="ECO:0007669"/>
    <property type="project" value="UniProtKB-KW"/>
</dbReference>
<sequence length="465" mass="50280">MAQLNSTTVTGTAVAEFRSEFAGQVLEPGDSGYDQARTVVNPLVDLRPRVIAQCETVDDVVRAVRFGREHDLEIAVRGGGHGVGGEALTDGGIVIDLRRMSEVTVNPEEANARVSGGATMGHLDRAAQPYGLATTGGRVSTIGVCGLVLNGGSGWLDRRFGLACDNLLAAELVTADGDVVRASPEENPELFWALHGGGGNFGVVTSMTLRLHELPSVNVSLLLWDAEAGPDVVRAYREFMGASTDDVCGGLMYMTAPSEDFVPLWLVGRLVCAVLLIHTGRDPDEVARDLQPMREAGHVAEMSAEMAYADVQCLLDGPPGYHTYWSAEHVTTLPDEAVDRYCAGAQRMPAPSPSQYLLAPQGGTVSRALTDYPIPWRYAAWGVYPFGVWRDAADEERVVQWAQSVRAEMSPWATGAVYLSVAGDEEEHRMVSGFGGWDNYHRLARVKAQYDPENVFHRNPNIKPA</sequence>
<proteinExistence type="inferred from homology"/>
<dbReference type="InterPro" id="IPR016167">
    <property type="entry name" value="FAD-bd_PCMH_sub1"/>
</dbReference>
<dbReference type="GO" id="GO:0071949">
    <property type="term" value="F:FAD binding"/>
    <property type="evidence" value="ECO:0007669"/>
    <property type="project" value="InterPro"/>
</dbReference>
<dbReference type="AlphaFoldDB" id="A0A9P2WSG6"/>
<dbReference type="Proteomes" id="UP000014184">
    <property type="component" value="Unassembled WGS sequence"/>
</dbReference>
<protein>
    <submittedName>
        <fullName evidence="7">Oxidoreductase, oxygen dependent, FAD-dependent protein</fullName>
    </submittedName>
</protein>
<comment type="caution">
    <text evidence="7">The sequence shown here is derived from an EMBL/GenBank/DDBJ whole genome shotgun (WGS) entry which is preliminary data.</text>
</comment>
<evidence type="ECO:0000256" key="5">
    <source>
        <dbReference type="ARBA" id="ARBA00023002"/>
    </source>
</evidence>
<gene>
    <name evidence="7" type="ORF">TM51_00610</name>
</gene>
<dbReference type="SUPFAM" id="SSF56176">
    <property type="entry name" value="FAD-binding/transporter-associated domain-like"/>
    <property type="match status" value="1"/>
</dbReference>
<dbReference type="PANTHER" id="PTHR42973">
    <property type="entry name" value="BINDING OXIDOREDUCTASE, PUTATIVE (AFU_ORTHOLOGUE AFUA_1G17690)-RELATED"/>
    <property type="match status" value="1"/>
</dbReference>
<keyword evidence="3" id="KW-0285">Flavoprotein</keyword>
<comment type="similarity">
    <text evidence="2">Belongs to the oxygen-dependent FAD-linked oxidoreductase family.</text>
</comment>
<dbReference type="Pfam" id="PF01565">
    <property type="entry name" value="FAD_binding_4"/>
    <property type="match status" value="1"/>
</dbReference>
<evidence type="ECO:0000256" key="1">
    <source>
        <dbReference type="ARBA" id="ARBA00001974"/>
    </source>
</evidence>
<dbReference type="InterPro" id="IPR016166">
    <property type="entry name" value="FAD-bd_PCMH"/>
</dbReference>
<dbReference type="InterPro" id="IPR016169">
    <property type="entry name" value="FAD-bd_PCMH_sub2"/>
</dbReference>